<dbReference type="OrthoDB" id="4327522at2759"/>
<dbReference type="AlphaFoldDB" id="A0A8H6PGY0"/>
<reference evidence="1" key="1">
    <citation type="submission" date="2020-06" db="EMBL/GenBank/DDBJ databases">
        <title>Draft genome sequences of strains closely related to Aspergillus parafelis and Aspergillus hiratsukae.</title>
        <authorList>
            <person name="Dos Santos R.A.C."/>
            <person name="Rivero-Menendez O."/>
            <person name="Steenwyk J.L."/>
            <person name="Mead M.E."/>
            <person name="Goldman G.H."/>
            <person name="Alastruey-Izquierdo A."/>
            <person name="Rokas A."/>
        </authorList>
    </citation>
    <scope>NUCLEOTIDE SEQUENCE</scope>
    <source>
        <strain evidence="1">CNM-CM5793</strain>
    </source>
</reference>
<comment type="caution">
    <text evidence="1">The sequence shown here is derived from an EMBL/GenBank/DDBJ whole genome shotgun (WGS) entry which is preliminary data.</text>
</comment>
<protein>
    <submittedName>
        <fullName evidence="1">Uncharacterized protein</fullName>
    </submittedName>
</protein>
<proteinExistence type="predicted"/>
<evidence type="ECO:0000313" key="2">
    <source>
        <dbReference type="Proteomes" id="UP000630445"/>
    </source>
</evidence>
<dbReference type="EMBL" id="JACBAD010001716">
    <property type="protein sequence ID" value="KAF7136811.1"/>
    <property type="molecule type" value="Genomic_DNA"/>
</dbReference>
<name>A0A8H6PGY0_9EURO</name>
<sequence length="130" mass="14962">MADTTQAAKLEDNSISVTLAGLNEKLKNRKDYEIWTYVAIAQLELHDLDDLVKKSIPRPDPTHPRYRIWTRASKLVRNWLIGQVGKDILNMLRVTTSPTTYADDMWDTIKNIILGHGHSEARSNFKQPYI</sequence>
<dbReference type="Proteomes" id="UP000630445">
    <property type="component" value="Unassembled WGS sequence"/>
</dbReference>
<evidence type="ECO:0000313" key="1">
    <source>
        <dbReference type="EMBL" id="KAF7136811.1"/>
    </source>
</evidence>
<gene>
    <name evidence="1" type="ORF">CNMCM5793_006329</name>
</gene>
<organism evidence="1 2">
    <name type="scientific">Aspergillus hiratsukae</name>
    <dbReference type="NCBI Taxonomy" id="1194566"/>
    <lineage>
        <taxon>Eukaryota</taxon>
        <taxon>Fungi</taxon>
        <taxon>Dikarya</taxon>
        <taxon>Ascomycota</taxon>
        <taxon>Pezizomycotina</taxon>
        <taxon>Eurotiomycetes</taxon>
        <taxon>Eurotiomycetidae</taxon>
        <taxon>Eurotiales</taxon>
        <taxon>Aspergillaceae</taxon>
        <taxon>Aspergillus</taxon>
        <taxon>Aspergillus subgen. Fumigati</taxon>
    </lineage>
</organism>
<keyword evidence="2" id="KW-1185">Reference proteome</keyword>
<accession>A0A8H6PGY0</accession>